<dbReference type="EMBL" id="JAEEGB010000005">
    <property type="protein sequence ID" value="MBI6872027.1"/>
    <property type="molecule type" value="Genomic_DNA"/>
</dbReference>
<keyword evidence="1" id="KW-0472">Membrane</keyword>
<feature type="transmembrane region" description="Helical" evidence="1">
    <location>
        <begin position="53"/>
        <end position="73"/>
    </location>
</feature>
<feature type="transmembrane region" description="Helical" evidence="1">
    <location>
        <begin position="12"/>
        <end position="33"/>
    </location>
</feature>
<evidence type="ECO:0000313" key="2">
    <source>
        <dbReference type="EMBL" id="MBI6872027.1"/>
    </source>
</evidence>
<dbReference type="Proteomes" id="UP000622687">
    <property type="component" value="Unassembled WGS sequence"/>
</dbReference>
<keyword evidence="1" id="KW-0812">Transmembrane</keyword>
<protein>
    <submittedName>
        <fullName evidence="2">Uncharacterized protein</fullName>
    </submittedName>
</protein>
<accession>A0A934HWT5</accession>
<name>A0A934HWT5_9CLOT</name>
<organism evidence="2 3">
    <name type="scientific">Clostridium aciditolerans</name>
    <dbReference type="NCBI Taxonomy" id="339861"/>
    <lineage>
        <taxon>Bacteria</taxon>
        <taxon>Bacillati</taxon>
        <taxon>Bacillota</taxon>
        <taxon>Clostridia</taxon>
        <taxon>Eubacteriales</taxon>
        <taxon>Clostridiaceae</taxon>
        <taxon>Clostridium</taxon>
    </lineage>
</organism>
<evidence type="ECO:0000256" key="1">
    <source>
        <dbReference type="SAM" id="Phobius"/>
    </source>
</evidence>
<dbReference type="RefSeq" id="WP_211141453.1">
    <property type="nucleotide sequence ID" value="NZ_JAEEGB010000005.1"/>
</dbReference>
<keyword evidence="1" id="KW-1133">Transmembrane helix</keyword>
<evidence type="ECO:0000313" key="3">
    <source>
        <dbReference type="Proteomes" id="UP000622687"/>
    </source>
</evidence>
<dbReference type="AlphaFoldDB" id="A0A934HWT5"/>
<sequence length="79" mass="8940">MYTKFRGDEMKAKALKINAAGIVLTLLITRIIYKLTNFSYSFKGGVFNPDVMMDLGLCIIIFVGVTTLLEKIYDKKVNK</sequence>
<keyword evidence="3" id="KW-1185">Reference proteome</keyword>
<reference evidence="2" key="1">
    <citation type="submission" date="2020-12" db="EMBL/GenBank/DDBJ databases">
        <title>Clostridium thailandense sp. nov., a novel acetogenic bacterium isolated from peat land soil in Thailand.</title>
        <authorList>
            <person name="Chaikitkaew S."/>
            <person name="Birkeland N.K."/>
        </authorList>
    </citation>
    <scope>NUCLEOTIDE SEQUENCE</scope>
    <source>
        <strain evidence="2">DSM 17425</strain>
    </source>
</reference>
<proteinExistence type="predicted"/>
<comment type="caution">
    <text evidence="2">The sequence shown here is derived from an EMBL/GenBank/DDBJ whole genome shotgun (WGS) entry which is preliminary data.</text>
</comment>
<gene>
    <name evidence="2" type="ORF">I6U51_04800</name>
</gene>